<dbReference type="AlphaFoldDB" id="A0AAU9KE60"/>
<evidence type="ECO:0000313" key="1">
    <source>
        <dbReference type="EMBL" id="CAG9335547.1"/>
    </source>
</evidence>
<protein>
    <submittedName>
        <fullName evidence="1">Uncharacterized protein</fullName>
    </submittedName>
</protein>
<keyword evidence="2" id="KW-1185">Reference proteome</keyword>
<dbReference type="Proteomes" id="UP001162131">
    <property type="component" value="Unassembled WGS sequence"/>
</dbReference>
<accession>A0AAU9KE60</accession>
<organism evidence="1 2">
    <name type="scientific">Blepharisma stoltei</name>
    <dbReference type="NCBI Taxonomy" id="1481888"/>
    <lineage>
        <taxon>Eukaryota</taxon>
        <taxon>Sar</taxon>
        <taxon>Alveolata</taxon>
        <taxon>Ciliophora</taxon>
        <taxon>Postciliodesmatophora</taxon>
        <taxon>Heterotrichea</taxon>
        <taxon>Heterotrichida</taxon>
        <taxon>Blepharismidae</taxon>
        <taxon>Blepharisma</taxon>
    </lineage>
</organism>
<proteinExistence type="predicted"/>
<dbReference type="EMBL" id="CAJZBQ010000062">
    <property type="protein sequence ID" value="CAG9335547.1"/>
    <property type="molecule type" value="Genomic_DNA"/>
</dbReference>
<sequence>MTNLLEDAGLDDENYIYLDKDGIAQKMIEVTVHWNPVPKQVILVTVNRNDSLSYLCFRIGEAMEKYSTFSGLTNLRAINLMNNQVLLPNIGTIGDHVKTGEHLTCDIASNDIWLDVHVDCSLIQLIISFEIKVNFNITIETLQYSLTEIINKVLNTKNVPLEYEESDIELKKLVFEDASEASQDHKRSMMDVKNKKTSDLYKNQQIGDELDYLNRYIVCILEKRKKNDIEIGHPSNSSHSCTVNDTFNELTCTFPIRSLKVEPKVLTNMNEVKSHSKVQNESMNKQKMCNCNVF</sequence>
<evidence type="ECO:0000313" key="2">
    <source>
        <dbReference type="Proteomes" id="UP001162131"/>
    </source>
</evidence>
<reference evidence="1" key="1">
    <citation type="submission" date="2021-09" db="EMBL/GenBank/DDBJ databases">
        <authorList>
            <consortium name="AG Swart"/>
            <person name="Singh M."/>
            <person name="Singh A."/>
            <person name="Seah K."/>
            <person name="Emmerich C."/>
        </authorList>
    </citation>
    <scope>NUCLEOTIDE SEQUENCE</scope>
    <source>
        <strain evidence="1">ATCC30299</strain>
    </source>
</reference>
<gene>
    <name evidence="1" type="ORF">BSTOLATCC_MIC64013</name>
</gene>
<comment type="caution">
    <text evidence="1">The sequence shown here is derived from an EMBL/GenBank/DDBJ whole genome shotgun (WGS) entry which is preliminary data.</text>
</comment>
<name>A0AAU9KE60_9CILI</name>